<dbReference type="PROSITE" id="PS50869">
    <property type="entry name" value="BRICHOS"/>
    <property type="match status" value="1"/>
</dbReference>
<organism evidence="15 16">
    <name type="scientific">Gopherus agassizii</name>
    <name type="common">Agassiz's desert tortoise</name>
    <dbReference type="NCBI Taxonomy" id="38772"/>
    <lineage>
        <taxon>Eukaryota</taxon>
        <taxon>Metazoa</taxon>
        <taxon>Chordata</taxon>
        <taxon>Craniata</taxon>
        <taxon>Vertebrata</taxon>
        <taxon>Euteleostomi</taxon>
        <taxon>Archelosauria</taxon>
        <taxon>Testudinata</taxon>
        <taxon>Testudines</taxon>
        <taxon>Cryptodira</taxon>
        <taxon>Durocryptodira</taxon>
        <taxon>Testudinoidea</taxon>
        <taxon>Testudinidae</taxon>
        <taxon>Gopherus</taxon>
    </lineage>
</organism>
<sequence>FANDNVNENNQGNNGGNSHQTVSINNDKHVVNIDSNNGWNSWNSIWDYGNGYIATRILSKKACIIAKINKNVMLDVVELPQLIKEKKVRKRGKGPPPVELQFTVSKTTVSDLAPYGKSVESMCKGIPTYVAREARGDNLLFYSGQCFKTNIMHTMTLNYCDETASFK</sequence>
<keyword evidence="4" id="KW-0964">Secreted</keyword>
<evidence type="ECO:0000256" key="11">
    <source>
        <dbReference type="ARBA" id="ARBA00070192"/>
    </source>
</evidence>
<keyword evidence="16" id="KW-1185">Reference proteome</keyword>
<comment type="subcellular location">
    <subcellularLocation>
        <location evidence="1">Cytoplasmic granule</location>
    </subcellularLocation>
    <subcellularLocation>
        <location evidence="2">Golgi apparatus</location>
    </subcellularLocation>
    <subcellularLocation>
        <location evidence="3">Secreted</location>
    </subcellularLocation>
</comment>
<evidence type="ECO:0000256" key="8">
    <source>
        <dbReference type="ARBA" id="ARBA00023246"/>
    </source>
</evidence>
<dbReference type="GO" id="GO:0005576">
    <property type="term" value="C:extracellular region"/>
    <property type="evidence" value="ECO:0007669"/>
    <property type="project" value="UniProtKB-SubCell"/>
</dbReference>
<keyword evidence="7" id="KW-1015">Disulfide bond</keyword>
<keyword evidence="5" id="KW-0732">Signal</keyword>
<reference evidence="15" key="2">
    <citation type="submission" date="2025-08" db="UniProtKB">
        <authorList>
            <consortium name="Ensembl"/>
        </authorList>
    </citation>
    <scope>IDENTIFICATION</scope>
</reference>
<evidence type="ECO:0000256" key="1">
    <source>
        <dbReference type="ARBA" id="ARBA00004463"/>
    </source>
</evidence>
<comment type="function">
    <text evidence="9">Has mitogenic activity and may be involved in maintaining the integrity of the gastric mucosal epithelium.</text>
</comment>
<evidence type="ECO:0000256" key="7">
    <source>
        <dbReference type="ARBA" id="ARBA00023157"/>
    </source>
</evidence>
<evidence type="ECO:0000256" key="3">
    <source>
        <dbReference type="ARBA" id="ARBA00004613"/>
    </source>
</evidence>
<dbReference type="AlphaFoldDB" id="A0A452ICP8"/>
<dbReference type="PANTHER" id="PTHR16483">
    <property type="entry name" value="GASTROKINE 1"/>
    <property type="match status" value="1"/>
</dbReference>
<feature type="region of interest" description="Disordered" evidence="13">
    <location>
        <begin position="1"/>
        <end position="22"/>
    </location>
</feature>
<evidence type="ECO:0000313" key="15">
    <source>
        <dbReference type="Ensembl" id="ENSGAGP00000025277.1"/>
    </source>
</evidence>
<reference evidence="16" key="1">
    <citation type="journal article" date="2017" name="PLoS ONE">
        <title>The Agassiz's desert tortoise genome provides a resource for the conservation of a threatened species.</title>
        <authorList>
            <person name="Tollis M."/>
            <person name="DeNardo D.F."/>
            <person name="Cornelius J.A."/>
            <person name="Dolby G.A."/>
            <person name="Edwards T."/>
            <person name="Henen B.T."/>
            <person name="Karl A.E."/>
            <person name="Murphy R.W."/>
            <person name="Kusumi K."/>
        </authorList>
    </citation>
    <scope>NUCLEOTIDE SEQUENCE [LARGE SCALE GENOMIC DNA]</scope>
</reference>
<evidence type="ECO:0000259" key="14">
    <source>
        <dbReference type="PROSITE" id="PS50869"/>
    </source>
</evidence>
<protein>
    <recommendedName>
        <fullName evidence="11">Gastrokine-1</fullName>
    </recommendedName>
    <alternativeName>
        <fullName evidence="12">18 kDa antrum mucosa protein</fullName>
    </alternativeName>
</protein>
<evidence type="ECO:0000256" key="12">
    <source>
        <dbReference type="ARBA" id="ARBA00077478"/>
    </source>
</evidence>
<dbReference type="Proteomes" id="UP000291020">
    <property type="component" value="Unassembled WGS sequence"/>
</dbReference>
<dbReference type="InterPro" id="IPR007084">
    <property type="entry name" value="BRICHOS_dom"/>
</dbReference>
<dbReference type="FunFam" id="3.30.390.150:FF:000003">
    <property type="entry name" value="Gastrokine 1"/>
    <property type="match status" value="1"/>
</dbReference>
<dbReference type="GO" id="GO:0051781">
    <property type="term" value="P:positive regulation of cell division"/>
    <property type="evidence" value="ECO:0007669"/>
    <property type="project" value="UniProtKB-KW"/>
</dbReference>
<proteinExistence type="inferred from homology"/>
<dbReference type="STRING" id="38772.ENSGAGP00000025277"/>
<accession>A0A452ICP8</accession>
<reference evidence="15" key="3">
    <citation type="submission" date="2025-09" db="UniProtKB">
        <authorList>
            <consortium name="Ensembl"/>
        </authorList>
    </citation>
    <scope>IDENTIFICATION</scope>
</reference>
<dbReference type="GO" id="GO:0005794">
    <property type="term" value="C:Golgi apparatus"/>
    <property type="evidence" value="ECO:0007669"/>
    <property type="project" value="UniProtKB-SubCell"/>
</dbReference>
<feature type="compositionally biased region" description="Low complexity" evidence="13">
    <location>
        <begin position="1"/>
        <end position="12"/>
    </location>
</feature>
<name>A0A452ICP8_9SAUR</name>
<dbReference type="InterPro" id="IPR051772">
    <property type="entry name" value="Gastrokine"/>
</dbReference>
<dbReference type="SMART" id="SM01039">
    <property type="entry name" value="BRICHOS"/>
    <property type="match status" value="1"/>
</dbReference>
<evidence type="ECO:0000256" key="9">
    <source>
        <dbReference type="ARBA" id="ARBA00053890"/>
    </source>
</evidence>
<evidence type="ECO:0000256" key="10">
    <source>
        <dbReference type="ARBA" id="ARBA00061085"/>
    </source>
</evidence>
<evidence type="ECO:0000256" key="2">
    <source>
        <dbReference type="ARBA" id="ARBA00004555"/>
    </source>
</evidence>
<keyword evidence="8" id="KW-0497">Mitogen</keyword>
<evidence type="ECO:0000256" key="6">
    <source>
        <dbReference type="ARBA" id="ARBA00023034"/>
    </source>
</evidence>
<evidence type="ECO:0000256" key="13">
    <source>
        <dbReference type="SAM" id="MobiDB-lite"/>
    </source>
</evidence>
<dbReference type="Ensembl" id="ENSGAGT00000028776.1">
    <property type="protein sequence ID" value="ENSGAGP00000025277.1"/>
    <property type="gene ID" value="ENSGAGG00000018491.1"/>
</dbReference>
<feature type="domain" description="BRICHOS" evidence="14">
    <location>
        <begin position="36"/>
        <end position="131"/>
    </location>
</feature>
<comment type="similarity">
    <text evidence="10">Belongs to the gastrokine family.</text>
</comment>
<dbReference type="Gene3D" id="3.30.390.150">
    <property type="match status" value="1"/>
</dbReference>
<dbReference type="Pfam" id="PF04089">
    <property type="entry name" value="BRICHOS"/>
    <property type="match status" value="1"/>
</dbReference>
<keyword evidence="6" id="KW-0333">Golgi apparatus</keyword>
<evidence type="ECO:0000256" key="4">
    <source>
        <dbReference type="ARBA" id="ARBA00022525"/>
    </source>
</evidence>
<evidence type="ECO:0000313" key="16">
    <source>
        <dbReference type="Proteomes" id="UP000291020"/>
    </source>
</evidence>
<evidence type="ECO:0000256" key="5">
    <source>
        <dbReference type="ARBA" id="ARBA00022729"/>
    </source>
</evidence>